<dbReference type="InterPro" id="IPR044911">
    <property type="entry name" value="V-type_ATPase_csu/dsu_dom_3"/>
</dbReference>
<reference evidence="4" key="1">
    <citation type="submission" date="2023-05" db="EMBL/GenBank/DDBJ databases">
        <title>Anaerotaeda fermentans gen. nov., sp. nov., a novel anaerobic planctomycete of the new family within the order Sedimentisphaerales isolated from Taman Peninsula, Russia.</title>
        <authorList>
            <person name="Khomyakova M.A."/>
            <person name="Merkel A.Y."/>
            <person name="Slobodkin A.I."/>
        </authorList>
    </citation>
    <scope>NUCLEOTIDE SEQUENCE</scope>
    <source>
        <strain evidence="4">M17dextr</strain>
    </source>
</reference>
<keyword evidence="3" id="KW-0406">Ion transport</keyword>
<gene>
    <name evidence="4" type="ORF">QJ522_22105</name>
</gene>
<dbReference type="InterPro" id="IPR050873">
    <property type="entry name" value="V-ATPase_V0D/AC39_subunit"/>
</dbReference>
<dbReference type="PANTHER" id="PTHR38682">
    <property type="entry name" value="V-TYPE ATP SYNTHASE SUBUNIT C"/>
    <property type="match status" value="1"/>
</dbReference>
<name>A0AAW6U8B5_9BACT</name>
<evidence type="ECO:0000256" key="3">
    <source>
        <dbReference type="ARBA" id="ARBA00023065"/>
    </source>
</evidence>
<sequence>MQAQRQQTMHDFFDYPSVGADDWSYAFQTAQVRALETQMLTAATLSEMSNAPDFASAVAALAGSEYAIPASGADFNAILLDRREAVRELFEHLAPEEMATLFRSRDDFANLRVAVRRAVLDKSVGTDYSSGGNVPPELFEQVFQGENYTLMPNPLPQVTEEAVLAYYQNKDIRQIDHAIDAAQARYEQRMAEELDSAFLWNLFHVQVDLTNLRTMLRQKLMEVDQRDVFLDGGFVDRERFWTGLDAGYDALGGLFMATPYQHILEVGAAYVAANQSFLKVEQLCDQYLLGFLESTSQITAGLQPVVAYLLMAEHEIRTVRLILTAKKSHLDTKLILDRVA</sequence>
<evidence type="ECO:0000256" key="2">
    <source>
        <dbReference type="ARBA" id="ARBA00022448"/>
    </source>
</evidence>
<keyword evidence="5" id="KW-1185">Reference proteome</keyword>
<dbReference type="GO" id="GO:0046961">
    <property type="term" value="F:proton-transporting ATPase activity, rotational mechanism"/>
    <property type="evidence" value="ECO:0007669"/>
    <property type="project" value="InterPro"/>
</dbReference>
<dbReference type="Gene3D" id="1.10.132.50">
    <property type="entry name" value="ATP synthase (C/AC39) subunit, domain 3"/>
    <property type="match status" value="1"/>
</dbReference>
<dbReference type="EMBL" id="JASCXX010000053">
    <property type="protein sequence ID" value="MDI6451771.1"/>
    <property type="molecule type" value="Genomic_DNA"/>
</dbReference>
<dbReference type="InterPro" id="IPR036079">
    <property type="entry name" value="ATPase_csu/dsu_sf"/>
</dbReference>
<organism evidence="4 5">
    <name type="scientific">Anaerobaca lacustris</name>
    <dbReference type="NCBI Taxonomy" id="3044600"/>
    <lineage>
        <taxon>Bacteria</taxon>
        <taxon>Pseudomonadati</taxon>
        <taxon>Planctomycetota</taxon>
        <taxon>Phycisphaerae</taxon>
        <taxon>Sedimentisphaerales</taxon>
        <taxon>Anaerobacaceae</taxon>
        <taxon>Anaerobaca</taxon>
    </lineage>
</organism>
<dbReference type="SUPFAM" id="SSF103486">
    <property type="entry name" value="V-type ATP synthase subunit C"/>
    <property type="match status" value="1"/>
</dbReference>
<comment type="caution">
    <text evidence="4">The sequence shown here is derived from an EMBL/GenBank/DDBJ whole genome shotgun (WGS) entry which is preliminary data.</text>
</comment>
<proteinExistence type="inferred from homology"/>
<dbReference type="Proteomes" id="UP001431776">
    <property type="component" value="Unassembled WGS sequence"/>
</dbReference>
<evidence type="ECO:0000256" key="1">
    <source>
        <dbReference type="ARBA" id="ARBA00006709"/>
    </source>
</evidence>
<dbReference type="InterPro" id="IPR035067">
    <property type="entry name" value="V-type_ATPase_csu/dsu"/>
</dbReference>
<keyword evidence="2" id="KW-0813">Transport</keyword>
<dbReference type="RefSeq" id="WP_349247178.1">
    <property type="nucleotide sequence ID" value="NZ_JASCXX010000053.1"/>
</dbReference>
<dbReference type="PANTHER" id="PTHR38682:SF1">
    <property type="entry name" value="V-TYPE ATP SYNTHASE SUBUNIT C"/>
    <property type="match status" value="1"/>
</dbReference>
<dbReference type="Gene3D" id="1.20.1690.10">
    <property type="entry name" value="V-type ATP synthase subunit C domain"/>
    <property type="match status" value="2"/>
</dbReference>
<evidence type="ECO:0000313" key="4">
    <source>
        <dbReference type="EMBL" id="MDI6451771.1"/>
    </source>
</evidence>
<dbReference type="InterPro" id="IPR002843">
    <property type="entry name" value="ATPase_V0-cplx_csu/dsu"/>
</dbReference>
<accession>A0AAW6U8B5</accession>
<evidence type="ECO:0000313" key="5">
    <source>
        <dbReference type="Proteomes" id="UP001431776"/>
    </source>
</evidence>
<comment type="similarity">
    <text evidence="1">Belongs to the V-ATPase V0D/AC39 subunit family.</text>
</comment>
<dbReference type="AlphaFoldDB" id="A0AAW6U8B5"/>
<protein>
    <submittedName>
        <fullName evidence="4">V-type ATPase subunit</fullName>
    </submittedName>
</protein>
<dbReference type="Pfam" id="PF01992">
    <property type="entry name" value="vATP-synt_AC39"/>
    <property type="match status" value="1"/>
</dbReference>